<dbReference type="STRING" id="183.GCA_002009735_00455"/>
<dbReference type="InterPro" id="IPR001451">
    <property type="entry name" value="Hexapep"/>
</dbReference>
<dbReference type="AlphaFoldDB" id="H2CD62"/>
<dbReference type="EMBL" id="JH597773">
    <property type="protein sequence ID" value="EHQ07538.1"/>
    <property type="molecule type" value="Genomic_DNA"/>
</dbReference>
<sequence length="184" mass="19876">MRAFDRVTWYTLLRNRLLYSGRRLISNVFIHETAMLSRRATLSLIAGGSIKIGAGCRIHHFAQLLTYRGHIILGENCSVNPFTILYGHGGLTIGNNVRIAAHVVIIPSNHNFQRIDIPIFQQGHSQKGITIGDDVWIGANSVILDGVTIGNGAIVSAGAVVRADVAPYEIVGGVPAKRIGVRGC</sequence>
<name>H2CD62_9LEPT</name>
<gene>
    <name evidence="1" type="ORF">Lepil_2869</name>
</gene>
<dbReference type="InterPro" id="IPR051159">
    <property type="entry name" value="Hexapeptide_acetyltransf"/>
</dbReference>
<dbReference type="HOGENOM" id="CLU_051638_7_0_12"/>
<evidence type="ECO:0008006" key="3">
    <source>
        <dbReference type="Google" id="ProtNLM"/>
    </source>
</evidence>
<dbReference type="SUPFAM" id="SSF51161">
    <property type="entry name" value="Trimeric LpxA-like enzymes"/>
    <property type="match status" value="1"/>
</dbReference>
<dbReference type="PANTHER" id="PTHR23416">
    <property type="entry name" value="SIALIC ACID SYNTHASE-RELATED"/>
    <property type="match status" value="1"/>
</dbReference>
<dbReference type="RefSeq" id="WP_002773497.1">
    <property type="nucleotide sequence ID" value="NZ_JH597773.1"/>
</dbReference>
<organism evidence="1 2">
    <name type="scientific">Leptonema illini DSM 21528</name>
    <dbReference type="NCBI Taxonomy" id="929563"/>
    <lineage>
        <taxon>Bacteria</taxon>
        <taxon>Pseudomonadati</taxon>
        <taxon>Spirochaetota</taxon>
        <taxon>Spirochaetia</taxon>
        <taxon>Leptospirales</taxon>
        <taxon>Leptospiraceae</taxon>
        <taxon>Leptonema</taxon>
    </lineage>
</organism>
<accession>H2CD62</accession>
<dbReference type="Proteomes" id="UP000005737">
    <property type="component" value="Unassembled WGS sequence"/>
</dbReference>
<keyword evidence="2" id="KW-1185">Reference proteome</keyword>
<proteinExistence type="predicted"/>
<evidence type="ECO:0000313" key="1">
    <source>
        <dbReference type="EMBL" id="EHQ07538.1"/>
    </source>
</evidence>
<evidence type="ECO:0000313" key="2">
    <source>
        <dbReference type="Proteomes" id="UP000005737"/>
    </source>
</evidence>
<protein>
    <recommendedName>
        <fullName evidence="3">Transferase hexapeptide repeat containing protein</fullName>
    </recommendedName>
</protein>
<dbReference type="Gene3D" id="2.160.10.10">
    <property type="entry name" value="Hexapeptide repeat proteins"/>
    <property type="match status" value="1"/>
</dbReference>
<dbReference type="Pfam" id="PF00132">
    <property type="entry name" value="Hexapep"/>
    <property type="match status" value="1"/>
</dbReference>
<dbReference type="CDD" id="cd04647">
    <property type="entry name" value="LbH_MAT_like"/>
    <property type="match status" value="1"/>
</dbReference>
<dbReference type="PANTHER" id="PTHR23416:SF78">
    <property type="entry name" value="LIPOPOLYSACCHARIDE BIOSYNTHESIS O-ACETYL TRANSFERASE WBBJ-RELATED"/>
    <property type="match status" value="1"/>
</dbReference>
<dbReference type="InterPro" id="IPR011004">
    <property type="entry name" value="Trimer_LpxA-like_sf"/>
</dbReference>
<reference evidence="1 2" key="1">
    <citation type="submission" date="2011-10" db="EMBL/GenBank/DDBJ databases">
        <title>The Improved High-Quality Draft genome of Leptonema illini DSM 21528.</title>
        <authorList>
            <consortium name="US DOE Joint Genome Institute (JGI-PGF)"/>
            <person name="Lucas S."/>
            <person name="Copeland A."/>
            <person name="Lapidus A."/>
            <person name="Glavina del Rio T."/>
            <person name="Dalin E."/>
            <person name="Tice H."/>
            <person name="Bruce D."/>
            <person name="Goodwin L."/>
            <person name="Pitluck S."/>
            <person name="Peters L."/>
            <person name="Mikhailova N."/>
            <person name="Held B."/>
            <person name="Kyrpides N."/>
            <person name="Mavromatis K."/>
            <person name="Ivanova N."/>
            <person name="Markowitz V."/>
            <person name="Cheng J.-F."/>
            <person name="Hugenholtz P."/>
            <person name="Woyke T."/>
            <person name="Wu D."/>
            <person name="Gronow S."/>
            <person name="Wellnitz S."/>
            <person name="Brambilla E.-M."/>
            <person name="Klenk H.-P."/>
            <person name="Eisen J.A."/>
        </authorList>
    </citation>
    <scope>NUCLEOTIDE SEQUENCE [LARGE SCALE GENOMIC DNA]</scope>
    <source>
        <strain evidence="1 2">DSM 21528</strain>
    </source>
</reference>